<keyword evidence="2" id="KW-1185">Reference proteome</keyword>
<sequence>MQQNLKRVRNVRVNSRTSADLGWQVQDEFERTRLEKPFVPVQVVASNEEALPRAHREPKLDPLQQYLVARMANRQQVKELAEQHE</sequence>
<proteinExistence type="predicted"/>
<evidence type="ECO:0000313" key="1">
    <source>
        <dbReference type="EMBL" id="APZ06823.1"/>
    </source>
</evidence>
<dbReference type="AlphaFoldDB" id="A0A807LKT6"/>
<gene>
    <name evidence="1" type="ORF">BWI95_18140</name>
</gene>
<dbReference type="KEGG" id="kco:BWI95_18140"/>
<evidence type="ECO:0000313" key="2">
    <source>
        <dbReference type="Proteomes" id="UP000187148"/>
    </source>
</evidence>
<accession>A0A807LKT6</accession>
<name>A0A807LKT6_9ENTR</name>
<organism evidence="1 2">
    <name type="scientific">Kosakonia cowanii JCM 10956 = DSM 18146</name>
    <dbReference type="NCBI Taxonomy" id="1300165"/>
    <lineage>
        <taxon>Bacteria</taxon>
        <taxon>Pseudomonadati</taxon>
        <taxon>Pseudomonadota</taxon>
        <taxon>Gammaproteobacteria</taxon>
        <taxon>Enterobacterales</taxon>
        <taxon>Enterobacteriaceae</taxon>
        <taxon>Kosakonia</taxon>
    </lineage>
</organism>
<dbReference type="Proteomes" id="UP000187148">
    <property type="component" value="Chromosome"/>
</dbReference>
<protein>
    <submittedName>
        <fullName evidence="1">Uncharacterized protein</fullName>
    </submittedName>
</protein>
<dbReference type="RefSeq" id="WP_054804191.1">
    <property type="nucleotide sequence ID" value="NZ_CP019445.1"/>
</dbReference>
<reference evidence="1 2" key="1">
    <citation type="submission" date="2017-01" db="EMBL/GenBank/DDBJ databases">
        <authorList>
            <person name="Cao J.-M."/>
        </authorList>
    </citation>
    <scope>NUCLEOTIDE SEQUENCE [LARGE SCALE GENOMIC DNA]</scope>
    <source>
        <strain evidence="1 2">888-76</strain>
    </source>
</reference>
<dbReference type="EMBL" id="CP019445">
    <property type="protein sequence ID" value="APZ06823.1"/>
    <property type="molecule type" value="Genomic_DNA"/>
</dbReference>